<evidence type="ECO:0000256" key="1">
    <source>
        <dbReference type="SAM" id="MobiDB-lite"/>
    </source>
</evidence>
<evidence type="ECO:0000313" key="3">
    <source>
        <dbReference type="EMBL" id="PAU69545.1"/>
    </source>
</evidence>
<evidence type="ECO:0000256" key="2">
    <source>
        <dbReference type="SAM" id="Phobius"/>
    </source>
</evidence>
<keyword evidence="4" id="KW-1185">Reference proteome</keyword>
<feature type="region of interest" description="Disordered" evidence="1">
    <location>
        <begin position="1"/>
        <end position="20"/>
    </location>
</feature>
<keyword evidence="2" id="KW-0472">Membrane</keyword>
<feature type="transmembrane region" description="Helical" evidence="2">
    <location>
        <begin position="190"/>
        <end position="210"/>
    </location>
</feature>
<feature type="compositionally biased region" description="Gly residues" evidence="1">
    <location>
        <begin position="1"/>
        <end position="18"/>
    </location>
</feature>
<dbReference type="EMBL" id="MVOG01000010">
    <property type="protein sequence ID" value="PAU69545.1"/>
    <property type="molecule type" value="Genomic_DNA"/>
</dbReference>
<evidence type="ECO:0000313" key="4">
    <source>
        <dbReference type="Proteomes" id="UP000217986"/>
    </source>
</evidence>
<organism evidence="3 4">
    <name type="scientific">Bifidobacterium italicum</name>
    <dbReference type="NCBI Taxonomy" id="1960968"/>
    <lineage>
        <taxon>Bacteria</taxon>
        <taxon>Bacillati</taxon>
        <taxon>Actinomycetota</taxon>
        <taxon>Actinomycetes</taxon>
        <taxon>Bifidobacteriales</taxon>
        <taxon>Bifidobacteriaceae</taxon>
        <taxon>Bifidobacterium</taxon>
    </lineage>
</organism>
<name>A0A2A2EKU9_9BIFI</name>
<feature type="transmembrane region" description="Helical" evidence="2">
    <location>
        <begin position="280"/>
        <end position="305"/>
    </location>
</feature>
<feature type="transmembrane region" description="Helical" evidence="2">
    <location>
        <begin position="222"/>
        <end position="242"/>
    </location>
</feature>
<keyword evidence="2" id="KW-1133">Transmembrane helix</keyword>
<dbReference type="AlphaFoldDB" id="A0A2A2EKU9"/>
<keyword evidence="2" id="KW-0812">Transmembrane</keyword>
<dbReference type="Proteomes" id="UP000217986">
    <property type="component" value="Unassembled WGS sequence"/>
</dbReference>
<accession>A0A2A2EKU9</accession>
<feature type="transmembrane region" description="Helical" evidence="2">
    <location>
        <begin position="311"/>
        <end position="331"/>
    </location>
</feature>
<protein>
    <submittedName>
        <fullName evidence="3">Transcriptional regulator</fullName>
    </submittedName>
</protein>
<comment type="caution">
    <text evidence="3">The sequence shown here is derived from an EMBL/GenBank/DDBJ whole genome shotgun (WGS) entry which is preliminary data.</text>
</comment>
<gene>
    <name evidence="3" type="ORF">B1400_0744</name>
</gene>
<proteinExistence type="predicted"/>
<reference evidence="3 4" key="1">
    <citation type="journal article" date="2017" name="ISME J.">
        <title>Unveiling bifidobacterial biogeography across the mammalian branch of the tree of life.</title>
        <authorList>
            <person name="Milani C."/>
            <person name="Mangifesta M."/>
            <person name="Mancabelli L."/>
            <person name="Lugli G.A."/>
            <person name="James K."/>
            <person name="Duranti S."/>
            <person name="Turroni F."/>
            <person name="Ferrario C."/>
            <person name="Ossiprandi M.C."/>
            <person name="van Sinderen D."/>
            <person name="Ventura M."/>
        </authorList>
    </citation>
    <scope>NUCLEOTIDE SEQUENCE [LARGE SCALE GENOMIC DNA]</scope>
    <source>
        <strain evidence="3 4">70</strain>
    </source>
</reference>
<sequence length="344" mass="38026">MQGCGGHTAIGQTGGMGEGAMMTEEADGGDTHATAGTARIREEITAQAHDAAVRAQARRTQRLAEEDDRFGYDHHATNRALRIANGVAIIILGFAAGRFLQALPERNTADVQEVIRGLDRLIGLMTKELVELPHLQRHPESFIVEIVAILVGYMLLKRTHEDALEYDAAFNRIEQFYTAAQRRQGWIRGAALVMLGTAVILITHGVLLAYGHAMPDDVAAGVAQTSIAAGVWCYVFGGLYATRTDLFLYNFRALRNINVYELGKSETDERREMRLGEKKLCDLSSSLTNFAVAIGVLGALGLYFLPSFRSPYFWLPLVVTAVVALVLRWCVIRVARRRYEPDFD</sequence>